<keyword evidence="2" id="KW-0732">Signal</keyword>
<gene>
    <name evidence="4" type="ORF">VTL71DRAFT_5293</name>
</gene>
<proteinExistence type="predicted"/>
<dbReference type="EMBL" id="JAZHXI010000015">
    <property type="protein sequence ID" value="KAL2063488.1"/>
    <property type="molecule type" value="Genomic_DNA"/>
</dbReference>
<dbReference type="InterPro" id="IPR056124">
    <property type="entry name" value="DUF7707"/>
</dbReference>
<comment type="caution">
    <text evidence="4">The sequence shown here is derived from an EMBL/GenBank/DDBJ whole genome shotgun (WGS) entry which is preliminary data.</text>
</comment>
<evidence type="ECO:0000256" key="1">
    <source>
        <dbReference type="SAM" id="MobiDB-lite"/>
    </source>
</evidence>
<dbReference type="PANTHER" id="PTHR38118">
    <property type="entry name" value="ANCHORED CELL WALL PROTEIN 11-RELATED"/>
    <property type="match status" value="1"/>
</dbReference>
<protein>
    <recommendedName>
        <fullName evidence="3">DUF7707 domain-containing protein</fullName>
    </recommendedName>
</protein>
<feature type="chain" id="PRO_5045202118" description="DUF7707 domain-containing protein" evidence="2">
    <location>
        <begin position="22"/>
        <end position="214"/>
    </location>
</feature>
<name>A0ABR4C373_9HELO</name>
<evidence type="ECO:0000256" key="2">
    <source>
        <dbReference type="SAM" id="SignalP"/>
    </source>
</evidence>
<reference evidence="4 5" key="1">
    <citation type="journal article" date="2024" name="Commun. Biol.">
        <title>Comparative genomic analysis of thermophilic fungi reveals convergent evolutionary adaptations and gene losses.</title>
        <authorList>
            <person name="Steindorff A.S."/>
            <person name="Aguilar-Pontes M.V."/>
            <person name="Robinson A.J."/>
            <person name="Andreopoulos B."/>
            <person name="LaButti K."/>
            <person name="Kuo A."/>
            <person name="Mondo S."/>
            <person name="Riley R."/>
            <person name="Otillar R."/>
            <person name="Haridas S."/>
            <person name="Lipzen A."/>
            <person name="Grimwood J."/>
            <person name="Schmutz J."/>
            <person name="Clum A."/>
            <person name="Reid I.D."/>
            <person name="Moisan M.C."/>
            <person name="Butler G."/>
            <person name="Nguyen T.T.M."/>
            <person name="Dewar K."/>
            <person name="Conant G."/>
            <person name="Drula E."/>
            <person name="Henrissat B."/>
            <person name="Hansel C."/>
            <person name="Singer S."/>
            <person name="Hutchinson M.I."/>
            <person name="de Vries R.P."/>
            <person name="Natvig D.O."/>
            <person name="Powell A.J."/>
            <person name="Tsang A."/>
            <person name="Grigoriev I.V."/>
        </authorList>
    </citation>
    <scope>NUCLEOTIDE SEQUENCE [LARGE SCALE GENOMIC DNA]</scope>
    <source>
        <strain evidence="4 5">CBS 494.80</strain>
    </source>
</reference>
<dbReference type="Pfam" id="PF24808">
    <property type="entry name" value="DUF7707"/>
    <property type="match status" value="1"/>
</dbReference>
<feature type="signal peptide" evidence="2">
    <location>
        <begin position="1"/>
        <end position="21"/>
    </location>
</feature>
<sequence length="214" mass="21768">MPSIKTLAILAATLLSSSVHSQSIYTIAPDSVPLPTRQGWCSSQVASCPLLCLQLQGESSTTAVNTCDAESLSYECICGNDKSPNATEFSQTLPFFECQEYGNQCVKACNGNTPCQSACRADHPCGAQNPTRVNLTTSTSSSSTNLPAGATTAPGGAVVYNGLGGGAAATTPAAGAQPTSNDSKSGSQMAMDIGRSYSSAVVFAGLFAGFALVM</sequence>
<keyword evidence="5" id="KW-1185">Reference proteome</keyword>
<evidence type="ECO:0000259" key="3">
    <source>
        <dbReference type="Pfam" id="PF24808"/>
    </source>
</evidence>
<feature type="compositionally biased region" description="Polar residues" evidence="1">
    <location>
        <begin position="177"/>
        <end position="188"/>
    </location>
</feature>
<feature type="region of interest" description="Disordered" evidence="1">
    <location>
        <begin position="170"/>
        <end position="189"/>
    </location>
</feature>
<evidence type="ECO:0000313" key="5">
    <source>
        <dbReference type="Proteomes" id="UP001595075"/>
    </source>
</evidence>
<evidence type="ECO:0000313" key="4">
    <source>
        <dbReference type="EMBL" id="KAL2063488.1"/>
    </source>
</evidence>
<dbReference type="Proteomes" id="UP001595075">
    <property type="component" value="Unassembled WGS sequence"/>
</dbReference>
<organism evidence="4 5">
    <name type="scientific">Oculimacula yallundae</name>
    <dbReference type="NCBI Taxonomy" id="86028"/>
    <lineage>
        <taxon>Eukaryota</taxon>
        <taxon>Fungi</taxon>
        <taxon>Dikarya</taxon>
        <taxon>Ascomycota</taxon>
        <taxon>Pezizomycotina</taxon>
        <taxon>Leotiomycetes</taxon>
        <taxon>Helotiales</taxon>
        <taxon>Ploettnerulaceae</taxon>
        <taxon>Oculimacula</taxon>
    </lineage>
</organism>
<dbReference type="PANTHER" id="PTHR38118:SF2">
    <property type="entry name" value="CDP-ALCOHOL PHOSPHATIDYLTRANSFERASE PROTEIN"/>
    <property type="match status" value="1"/>
</dbReference>
<feature type="domain" description="DUF7707" evidence="3">
    <location>
        <begin position="25"/>
        <end position="130"/>
    </location>
</feature>
<accession>A0ABR4C373</accession>